<evidence type="ECO:0000256" key="1">
    <source>
        <dbReference type="SAM" id="MobiDB-lite"/>
    </source>
</evidence>
<proteinExistence type="predicted"/>
<feature type="compositionally biased region" description="Basic and acidic residues" evidence="1">
    <location>
        <begin position="281"/>
        <end position="393"/>
    </location>
</feature>
<dbReference type="EMBL" id="JH795870">
    <property type="protein sequence ID" value="EJT99297.1"/>
    <property type="molecule type" value="Genomic_DNA"/>
</dbReference>
<dbReference type="OMA" id="YEDEIMD"/>
<dbReference type="HOGENOM" id="CLU_369611_0_0_1"/>
<feature type="compositionally biased region" description="Basic and acidic residues" evidence="1">
    <location>
        <begin position="90"/>
        <end position="106"/>
    </location>
</feature>
<feature type="compositionally biased region" description="Basic and acidic residues" evidence="1">
    <location>
        <begin position="689"/>
        <end position="700"/>
    </location>
</feature>
<accession>M5G6A3</accession>
<name>M5G6A3_DACPD</name>
<feature type="compositionally biased region" description="Low complexity" evidence="1">
    <location>
        <begin position="674"/>
        <end position="684"/>
    </location>
</feature>
<evidence type="ECO:0000313" key="3">
    <source>
        <dbReference type="Proteomes" id="UP000030653"/>
    </source>
</evidence>
<feature type="region of interest" description="Disordered" evidence="1">
    <location>
        <begin position="1"/>
        <end position="726"/>
    </location>
</feature>
<feature type="compositionally biased region" description="Basic and acidic residues" evidence="1">
    <location>
        <begin position="235"/>
        <end position="251"/>
    </location>
</feature>
<dbReference type="STRING" id="1858805.M5G6A3"/>
<dbReference type="GeneID" id="63688502"/>
<feature type="compositionally biased region" description="Basic and acidic residues" evidence="1">
    <location>
        <begin position="508"/>
        <end position="530"/>
    </location>
</feature>
<organism evidence="2 3">
    <name type="scientific">Dacryopinax primogenitus (strain DJM 731)</name>
    <name type="common">Brown rot fungus</name>
    <dbReference type="NCBI Taxonomy" id="1858805"/>
    <lineage>
        <taxon>Eukaryota</taxon>
        <taxon>Fungi</taxon>
        <taxon>Dikarya</taxon>
        <taxon>Basidiomycota</taxon>
        <taxon>Agaricomycotina</taxon>
        <taxon>Dacrymycetes</taxon>
        <taxon>Dacrymycetales</taxon>
        <taxon>Dacrymycetaceae</taxon>
        <taxon>Dacryopinax</taxon>
    </lineage>
</organism>
<dbReference type="RefSeq" id="XP_040626195.1">
    <property type="nucleotide sequence ID" value="XM_040773440.1"/>
</dbReference>
<feature type="compositionally biased region" description="Basic and acidic residues" evidence="1">
    <location>
        <begin position="463"/>
        <end position="481"/>
    </location>
</feature>
<reference evidence="2 3" key="1">
    <citation type="journal article" date="2012" name="Science">
        <title>The Paleozoic origin of enzymatic lignin decomposition reconstructed from 31 fungal genomes.</title>
        <authorList>
            <person name="Floudas D."/>
            <person name="Binder M."/>
            <person name="Riley R."/>
            <person name="Barry K."/>
            <person name="Blanchette R.A."/>
            <person name="Henrissat B."/>
            <person name="Martinez A.T."/>
            <person name="Otillar R."/>
            <person name="Spatafora J.W."/>
            <person name="Yadav J.S."/>
            <person name="Aerts A."/>
            <person name="Benoit I."/>
            <person name="Boyd A."/>
            <person name="Carlson A."/>
            <person name="Copeland A."/>
            <person name="Coutinho P.M."/>
            <person name="de Vries R.P."/>
            <person name="Ferreira P."/>
            <person name="Findley K."/>
            <person name="Foster B."/>
            <person name="Gaskell J."/>
            <person name="Glotzer D."/>
            <person name="Gorecki P."/>
            <person name="Heitman J."/>
            <person name="Hesse C."/>
            <person name="Hori C."/>
            <person name="Igarashi K."/>
            <person name="Jurgens J.A."/>
            <person name="Kallen N."/>
            <person name="Kersten P."/>
            <person name="Kohler A."/>
            <person name="Kuees U."/>
            <person name="Kumar T.K.A."/>
            <person name="Kuo A."/>
            <person name="LaButti K."/>
            <person name="Larrondo L.F."/>
            <person name="Lindquist E."/>
            <person name="Ling A."/>
            <person name="Lombard V."/>
            <person name="Lucas S."/>
            <person name="Lundell T."/>
            <person name="Martin R."/>
            <person name="McLaughlin D.J."/>
            <person name="Morgenstern I."/>
            <person name="Morin E."/>
            <person name="Murat C."/>
            <person name="Nagy L.G."/>
            <person name="Nolan M."/>
            <person name="Ohm R.A."/>
            <person name="Patyshakuliyeva A."/>
            <person name="Rokas A."/>
            <person name="Ruiz-Duenas F.J."/>
            <person name="Sabat G."/>
            <person name="Salamov A."/>
            <person name="Samejima M."/>
            <person name="Schmutz J."/>
            <person name="Slot J.C."/>
            <person name="St John F."/>
            <person name="Stenlid J."/>
            <person name="Sun H."/>
            <person name="Sun S."/>
            <person name="Syed K."/>
            <person name="Tsang A."/>
            <person name="Wiebenga A."/>
            <person name="Young D."/>
            <person name="Pisabarro A."/>
            <person name="Eastwood D.C."/>
            <person name="Martin F."/>
            <person name="Cullen D."/>
            <person name="Grigoriev I.V."/>
            <person name="Hibbett D.S."/>
        </authorList>
    </citation>
    <scope>NUCLEOTIDE SEQUENCE [LARGE SCALE GENOMIC DNA]</scope>
    <source>
        <strain evidence="2 3">DJM-731 SS1</strain>
    </source>
</reference>
<feature type="compositionally biased region" description="Basic and acidic residues" evidence="1">
    <location>
        <begin position="403"/>
        <end position="430"/>
    </location>
</feature>
<dbReference type="Proteomes" id="UP000030653">
    <property type="component" value="Unassembled WGS sequence"/>
</dbReference>
<feature type="compositionally biased region" description="Basic and acidic residues" evidence="1">
    <location>
        <begin position="147"/>
        <end position="177"/>
    </location>
</feature>
<sequence>MALLPTRSNSDRQEPLVRPFQSIDEQPRTSYDRPPMDRYETQAPERRAPESYDESSRAPGRETDYPTRDRPIVDTTVQQQLGPPPTPTQRWDRSIRDDKRVDDHLPRNGTQYPDNGYNARVVVPQERQVDDRTNGDEQRRSNNRADGPQERHLGDRANEAQGRRFDNRVNVPQERRLNNGTNGPQERRFGDRTNGPQESRFNDLVTRPEERRSDDHPNGSEERRSDNRANAPQGRRFDDRSNGPPEQRLDSRPGGPQGRRLEDHANIPSERLLDARTNPPQDRRPDDRLTGPQERRFDGPPNRPQERRFNDQRNGPRDRRLDDRPNAPQERRFNDKANAPRERPLDDRPNMLQETRFDDRANRPGERCLHGRHDAPQEGLLDNRAKVTQERQYDNTPNTVNRPQERRLDEQTPRERLFNDRANGPEERFYNGRTNVPPERGLDNSTAPQESQRDARVNGPENRYSEDRRRQEPPALRRDDVPSQPPSHALVDLPPSRRSPRTSYSRPLHGDTDRRDNRMPLHVEIPRDQGRPPQPQTAPPKLNRPTINRDQVDAYPARSHEDPPRLFPASGPPLGRRSDGRPIIQRGGLTSGGSGKPTEASEPERGQPRPQSTSSPQIDGPSLLIERERRFAPQPSPPNSGFSERLERGRTRFDGPPSSSSTAPRPDSWDSRRSPQSAQQQRLSGPRGDNPHRFPPRRELNQSSDTSGGGPPTPEPRPPKQVGYESFTDMGKVVAKRRWLRRQEIPGGWKGYP</sequence>
<feature type="compositionally biased region" description="Basic and acidic residues" evidence="1">
    <location>
        <begin position="206"/>
        <end position="227"/>
    </location>
</feature>
<keyword evidence="3" id="KW-1185">Reference proteome</keyword>
<feature type="compositionally biased region" description="Basic and acidic residues" evidence="1">
    <location>
        <begin position="25"/>
        <end position="72"/>
    </location>
</feature>
<feature type="compositionally biased region" description="Basic and acidic residues" evidence="1">
    <location>
        <begin position="127"/>
        <end position="140"/>
    </location>
</feature>
<gene>
    <name evidence="2" type="ORF">DACRYDRAFT_23889</name>
</gene>
<feature type="compositionally biased region" description="Basic and acidic residues" evidence="1">
    <location>
        <begin position="644"/>
        <end position="653"/>
    </location>
</feature>
<evidence type="ECO:0000313" key="2">
    <source>
        <dbReference type="EMBL" id="EJT99297.1"/>
    </source>
</evidence>
<dbReference type="AlphaFoldDB" id="M5G6A3"/>
<protein>
    <submittedName>
        <fullName evidence="2">Uncharacterized protein</fullName>
    </submittedName>
</protein>